<dbReference type="EMBL" id="LT158603">
    <property type="protein sequence ID" value="CVK35546.1"/>
    <property type="molecule type" value="Genomic_DNA"/>
</dbReference>
<gene>
    <name evidence="1" type="ORF">MCM2015_pMC3_4</name>
</gene>
<dbReference type="AlphaFoldDB" id="A0A193SD55"/>
<proteinExistence type="predicted"/>
<geneLocation type="plasmid" evidence="1">
    <name>pMC3</name>
</geneLocation>
<organism evidence="1">
    <name type="scientific">biofilter metagenome</name>
    <dbReference type="NCBI Taxonomy" id="1070537"/>
    <lineage>
        <taxon>unclassified sequences</taxon>
        <taxon>metagenomes</taxon>
        <taxon>ecological metagenomes</taxon>
    </lineage>
</organism>
<reference evidence="1" key="1">
    <citation type="journal article" date="2016" name="Sci. Rep.">
        <title>Genomics of high molecular weight plasmids isolated from an on-farm biopurification system.</title>
        <authorList>
            <person name="Martini M.C."/>
            <person name="Wibberg D."/>
            <person name="Lozano M."/>
            <person name="Torres Tejerizo G."/>
            <person name="Albicoro F.J."/>
            <person name="Jaenicke S."/>
            <person name="van Elsas J.D."/>
            <person name="Petroni A."/>
            <person name="Garcillan-Barcia M.P."/>
            <person name="de la Cruz F."/>
            <person name="Schluter A."/>
            <person name="Puhler A."/>
            <person name="Pistorio M."/>
            <person name="Lagares A."/>
            <person name="Del Papa M.F."/>
        </authorList>
    </citation>
    <scope>NUCLEOTIDE SEQUENCE</scope>
    <source>
        <plasmid evidence="1">pMC3</plasmid>
    </source>
</reference>
<evidence type="ECO:0000313" key="1">
    <source>
        <dbReference type="EMBL" id="CVK35546.1"/>
    </source>
</evidence>
<sequence>MGIENKSKLIFKSLPSSIFKKINLSDELSGFLILLCLFFIRGYSLASPQPLHSHLKTRG</sequence>
<keyword evidence="1" id="KW-0614">Plasmid</keyword>
<accession>A0A193SD55</accession>
<protein>
    <submittedName>
        <fullName evidence="1">Uncharacterized protein</fullName>
    </submittedName>
</protein>
<name>A0A193SD55_9ZZZZ</name>